<dbReference type="AlphaFoldDB" id="A0A1Y6D287"/>
<comment type="similarity">
    <text evidence="1 2">Belongs to the outer membrane factor (OMF) (TC 1.B.17) family.</text>
</comment>
<name>A0A1Y6D287_9GAMM</name>
<dbReference type="PANTHER" id="PTHR30203">
    <property type="entry name" value="OUTER MEMBRANE CATION EFFLUX PROTEIN"/>
    <property type="match status" value="1"/>
</dbReference>
<dbReference type="Gene3D" id="2.20.200.10">
    <property type="entry name" value="Outer membrane efflux proteins (OEP)"/>
    <property type="match status" value="1"/>
</dbReference>
<keyword evidence="4" id="KW-1185">Reference proteome</keyword>
<dbReference type="GO" id="GO:0015562">
    <property type="term" value="F:efflux transmembrane transporter activity"/>
    <property type="evidence" value="ECO:0007669"/>
    <property type="project" value="InterPro"/>
</dbReference>
<keyword evidence="2" id="KW-0812">Transmembrane</keyword>
<accession>A0A1Y6D287</accession>
<proteinExistence type="inferred from homology"/>
<evidence type="ECO:0000313" key="3">
    <source>
        <dbReference type="EMBL" id="SMF96747.1"/>
    </source>
</evidence>
<keyword evidence="2" id="KW-1134">Transmembrane beta strand</keyword>
<keyword evidence="2" id="KW-0472">Membrane</keyword>
<organism evidence="3 4">
    <name type="scientific">Methylomagnum ishizawai</name>
    <dbReference type="NCBI Taxonomy" id="1760988"/>
    <lineage>
        <taxon>Bacteria</taxon>
        <taxon>Pseudomonadati</taxon>
        <taxon>Pseudomonadota</taxon>
        <taxon>Gammaproteobacteria</taxon>
        <taxon>Methylococcales</taxon>
        <taxon>Methylococcaceae</taxon>
        <taxon>Methylomagnum</taxon>
    </lineage>
</organism>
<dbReference type="InterPro" id="IPR010131">
    <property type="entry name" value="MdtP/NodT-like"/>
</dbReference>
<dbReference type="PROSITE" id="PS51257">
    <property type="entry name" value="PROKAR_LIPOPROTEIN"/>
    <property type="match status" value="1"/>
</dbReference>
<protein>
    <submittedName>
        <fullName evidence="3">Outer membrane protein, multidrug efflux system</fullName>
    </submittedName>
</protein>
<dbReference type="InterPro" id="IPR003423">
    <property type="entry name" value="OMP_efflux"/>
</dbReference>
<dbReference type="GO" id="GO:0009279">
    <property type="term" value="C:cell outer membrane"/>
    <property type="evidence" value="ECO:0007669"/>
    <property type="project" value="UniProtKB-SubCell"/>
</dbReference>
<dbReference type="OrthoDB" id="9770517at2"/>
<dbReference type="Pfam" id="PF02321">
    <property type="entry name" value="OEP"/>
    <property type="match status" value="2"/>
</dbReference>
<dbReference type="RefSeq" id="WP_085215605.1">
    <property type="nucleotide sequence ID" value="NZ_FXAM01000001.1"/>
</dbReference>
<keyword evidence="2" id="KW-0449">Lipoprotein</keyword>
<dbReference type="EMBL" id="FXAM01000001">
    <property type="protein sequence ID" value="SMF96747.1"/>
    <property type="molecule type" value="Genomic_DNA"/>
</dbReference>
<evidence type="ECO:0000313" key="4">
    <source>
        <dbReference type="Proteomes" id="UP000192923"/>
    </source>
</evidence>
<dbReference type="STRING" id="1760988.SAMN02949497_4153"/>
<comment type="subcellular location">
    <subcellularLocation>
        <location evidence="2">Cell outer membrane</location>
        <topology evidence="2">Lipid-anchor</topology>
    </subcellularLocation>
</comment>
<dbReference type="Proteomes" id="UP000192923">
    <property type="component" value="Unassembled WGS sequence"/>
</dbReference>
<reference evidence="3 4" key="1">
    <citation type="submission" date="2016-12" db="EMBL/GenBank/DDBJ databases">
        <authorList>
            <person name="Song W.-J."/>
            <person name="Kurnit D.M."/>
        </authorList>
    </citation>
    <scope>NUCLEOTIDE SEQUENCE [LARGE SCALE GENOMIC DNA]</scope>
    <source>
        <strain evidence="3 4">175</strain>
    </source>
</reference>
<dbReference type="PANTHER" id="PTHR30203:SF33">
    <property type="entry name" value="BLR4455 PROTEIN"/>
    <property type="match status" value="1"/>
</dbReference>
<evidence type="ECO:0000256" key="1">
    <source>
        <dbReference type="ARBA" id="ARBA00007613"/>
    </source>
</evidence>
<evidence type="ECO:0000256" key="2">
    <source>
        <dbReference type="RuleBase" id="RU362097"/>
    </source>
</evidence>
<keyword evidence="2" id="KW-0564">Palmitate</keyword>
<dbReference type="Gene3D" id="1.20.1600.10">
    <property type="entry name" value="Outer membrane efflux proteins (OEP)"/>
    <property type="match status" value="1"/>
</dbReference>
<dbReference type="NCBIfam" id="TIGR01845">
    <property type="entry name" value="outer_NodT"/>
    <property type="match status" value="1"/>
</dbReference>
<gene>
    <name evidence="3" type="ORF">SAMN02949497_4153</name>
</gene>
<dbReference type="SUPFAM" id="SSF56954">
    <property type="entry name" value="Outer membrane efflux proteins (OEP)"/>
    <property type="match status" value="1"/>
</dbReference>
<sequence length="480" mass="52989">MRKPIVIAVAAALAGCWQVGPDYVKPKIDTPKQWRFADKEARDTTNLKWWEQLGDPELNRLVDQALRGNLDLKVAVANVDQFMGQYGATRANLFPQISGFGDYLRRKSSTQSLSLPKGIDLSGKDVDYARLGGQLSWEIDVWGALRRANEAAFAQMLAQEGVKRGVLLTLASQVAQTYIQLRTLDKNLDITRFVVKTLEEQLQIENARFKEGYGSELEVRQVESEYQRRLALIPAAEENIAQTEHALKLLLGQNPGAIRRGKSLDDLKLPAVPAGLPADVLVRRPDIQQAEQQLIAANAQIGVARGLYFPKISITSDVGQLSTQAATMFTPGANFWSVGTSMLGPIFTAGKIAGQVQAAEATQRAALANYQQSILTAFREFEDALVASQKTQEQRDKQGARVTAVGDYYRLSKLRYDEGLVDYITVLDSLRQLYEAQIDLLSAQSSTFTASIQLYRAMGGGWVVAEAEKLPKPQEPSVFP</sequence>